<organism evidence="3 4">
    <name type="scientific">Nocardioides salarius</name>
    <dbReference type="NCBI Taxonomy" id="374513"/>
    <lineage>
        <taxon>Bacteria</taxon>
        <taxon>Bacillati</taxon>
        <taxon>Actinomycetota</taxon>
        <taxon>Actinomycetes</taxon>
        <taxon>Propionibacteriales</taxon>
        <taxon>Nocardioidaceae</taxon>
        <taxon>Nocardioides</taxon>
    </lineage>
</organism>
<protein>
    <submittedName>
        <fullName evidence="3">Glutaredoxin</fullName>
    </submittedName>
</protein>
<evidence type="ECO:0000259" key="2">
    <source>
        <dbReference type="Pfam" id="PF00462"/>
    </source>
</evidence>
<feature type="domain" description="Glutaredoxin" evidence="2">
    <location>
        <begin position="65"/>
        <end position="122"/>
    </location>
</feature>
<dbReference type="SUPFAM" id="SSF52833">
    <property type="entry name" value="Thioredoxin-like"/>
    <property type="match status" value="1"/>
</dbReference>
<proteinExistence type="predicted"/>
<feature type="transmembrane region" description="Helical" evidence="1">
    <location>
        <begin position="29"/>
        <end position="47"/>
    </location>
</feature>
<keyword evidence="4" id="KW-1185">Reference proteome</keyword>
<keyword evidence="1" id="KW-1133">Transmembrane helix</keyword>
<dbReference type="InterPro" id="IPR002109">
    <property type="entry name" value="Glutaredoxin"/>
</dbReference>
<sequence>MGRWGGSAALLVAAGVMLGSDPGPGSVVLAALMVLLAYLLSPLLFPSSPGDAAGRKRGREQGVPVVYWRPGCHHCLKLRLGLLVTGARVVWVDISRDPDALARVRSVNGGDATVPTVFSRGSVRTAPSLRWVREQLAGARGR</sequence>
<evidence type="ECO:0000313" key="3">
    <source>
        <dbReference type="EMBL" id="MBM7510365.1"/>
    </source>
</evidence>
<dbReference type="EMBL" id="JAFBBZ010000001">
    <property type="protein sequence ID" value="MBM7510365.1"/>
    <property type="molecule type" value="Genomic_DNA"/>
</dbReference>
<dbReference type="RefSeq" id="WP_193670636.1">
    <property type="nucleotide sequence ID" value="NZ_JACDTV010000016.1"/>
</dbReference>
<comment type="caution">
    <text evidence="3">The sequence shown here is derived from an EMBL/GenBank/DDBJ whole genome shotgun (WGS) entry which is preliminary data.</text>
</comment>
<reference evidence="3 4" key="1">
    <citation type="submission" date="2021-01" db="EMBL/GenBank/DDBJ databases">
        <title>Sequencing the genomes of 1000 actinobacteria strains.</title>
        <authorList>
            <person name="Klenk H.-P."/>
        </authorList>
    </citation>
    <scope>NUCLEOTIDE SEQUENCE [LARGE SCALE GENOMIC DNA]</scope>
    <source>
        <strain evidence="3 4">DSM 18239</strain>
    </source>
</reference>
<accession>A0ABS2MGP6</accession>
<name>A0ABS2MGP6_9ACTN</name>
<dbReference type="Pfam" id="PF00462">
    <property type="entry name" value="Glutaredoxin"/>
    <property type="match status" value="1"/>
</dbReference>
<gene>
    <name evidence="3" type="ORF">JOE61_004179</name>
</gene>
<keyword evidence="1" id="KW-0472">Membrane</keyword>
<evidence type="ECO:0000313" key="4">
    <source>
        <dbReference type="Proteomes" id="UP000732378"/>
    </source>
</evidence>
<evidence type="ECO:0000256" key="1">
    <source>
        <dbReference type="SAM" id="Phobius"/>
    </source>
</evidence>
<dbReference type="InterPro" id="IPR036249">
    <property type="entry name" value="Thioredoxin-like_sf"/>
</dbReference>
<keyword evidence="1" id="KW-0812">Transmembrane</keyword>
<dbReference type="Proteomes" id="UP000732378">
    <property type="component" value="Unassembled WGS sequence"/>
</dbReference>
<dbReference type="Gene3D" id="3.40.30.10">
    <property type="entry name" value="Glutaredoxin"/>
    <property type="match status" value="1"/>
</dbReference>